<dbReference type="PRINTS" id="PR00342">
    <property type="entry name" value="RHESUSRHD"/>
</dbReference>
<keyword evidence="5 7" id="KW-0472">Membrane</keyword>
<feature type="compositionally biased region" description="Polar residues" evidence="6">
    <location>
        <begin position="462"/>
        <end position="471"/>
    </location>
</feature>
<name>A0ABP0GBF4_CLALP</name>
<dbReference type="InterPro" id="IPR002229">
    <property type="entry name" value="RhesusRHD"/>
</dbReference>
<evidence type="ECO:0000256" key="7">
    <source>
        <dbReference type="SAM" id="Phobius"/>
    </source>
</evidence>
<proteinExistence type="inferred from homology"/>
<dbReference type="Pfam" id="PF00909">
    <property type="entry name" value="Ammonium_transp"/>
    <property type="match status" value="1"/>
</dbReference>
<organism evidence="9 10">
    <name type="scientific">Clavelina lepadiformis</name>
    <name type="common">Light-bulb sea squirt</name>
    <name type="synonym">Ascidia lepadiformis</name>
    <dbReference type="NCBI Taxonomy" id="159417"/>
    <lineage>
        <taxon>Eukaryota</taxon>
        <taxon>Metazoa</taxon>
        <taxon>Chordata</taxon>
        <taxon>Tunicata</taxon>
        <taxon>Ascidiacea</taxon>
        <taxon>Aplousobranchia</taxon>
        <taxon>Clavelinidae</taxon>
        <taxon>Clavelina</taxon>
    </lineage>
</organism>
<feature type="transmembrane region" description="Helical" evidence="7">
    <location>
        <begin position="171"/>
        <end position="189"/>
    </location>
</feature>
<feature type="transmembrane region" description="Helical" evidence="7">
    <location>
        <begin position="333"/>
        <end position="351"/>
    </location>
</feature>
<feature type="transmembrane region" description="Helical" evidence="7">
    <location>
        <begin position="46"/>
        <end position="64"/>
    </location>
</feature>
<dbReference type="EMBL" id="CAWYQH010000108">
    <property type="protein sequence ID" value="CAK8689087.1"/>
    <property type="molecule type" value="Genomic_DNA"/>
</dbReference>
<dbReference type="PANTHER" id="PTHR11730:SF60">
    <property type="entry name" value="RH50, ISOFORM D"/>
    <property type="match status" value="1"/>
</dbReference>
<evidence type="ECO:0000259" key="8">
    <source>
        <dbReference type="Pfam" id="PF00909"/>
    </source>
</evidence>
<feature type="compositionally biased region" description="Basic and acidic residues" evidence="6">
    <location>
        <begin position="452"/>
        <end position="461"/>
    </location>
</feature>
<dbReference type="PANTHER" id="PTHR11730">
    <property type="entry name" value="AMMONIUM TRANSPORTER"/>
    <property type="match status" value="1"/>
</dbReference>
<accession>A0ABP0GBF4</accession>
<feature type="transmembrane region" description="Helical" evidence="7">
    <location>
        <begin position="71"/>
        <end position="93"/>
    </location>
</feature>
<evidence type="ECO:0000256" key="3">
    <source>
        <dbReference type="ARBA" id="ARBA00022692"/>
    </source>
</evidence>
<comment type="subcellular location">
    <subcellularLocation>
        <location evidence="1">Membrane</location>
        <topology evidence="1">Multi-pass membrane protein</topology>
    </subcellularLocation>
</comment>
<dbReference type="Proteomes" id="UP001642483">
    <property type="component" value="Unassembled WGS sequence"/>
</dbReference>
<sequence length="478" mass="51285">MRGKLSLFLLVPEVIFIILFGVFVQYDEKSGPSPINGTSSEEFHSLYPMFQDVHVMIFVGFGFLMTFLKRYGFGSVGFNLMLAAFVIQWAIIMRGCLDRDDIADGKIDINLESLLNADFACGAVLISFGAVLGVLSPVQLVVMAILEIVCYAVNEFVIISLLQISDIGGSMVIHAFGAYFGLAVSLLHWRKELENHHKEGTVYQSDIFAMIGTLFLFLFWPSFNAAPAAGTFAGERAVINTLYSLSAATVMSFALSSAVDKDGKLSMVHIQNATLAGGVAAGSVANLRVGPLGALIVGASAGALSTVGYKYITPALQRTFKLHDTCGVHNLHGMPGVLSGLAAVVFARYSSNSAFRDMNELESIYPGFKASGFDFQQQANMQIAGLAVTLGISIVGGLLTGLLLRAPFLDKLKSHALFDDDKNWLVDDDDTNTTSGGSGIAMAVIEEPRQDEVKENLDRNSTDGSVGSSLHEQMALAT</sequence>
<protein>
    <recommendedName>
        <fullName evidence="8">Ammonium transporter AmtB-like domain-containing protein</fullName>
    </recommendedName>
</protein>
<feature type="transmembrane region" description="Helical" evidence="7">
    <location>
        <begin position="113"/>
        <end position="135"/>
    </location>
</feature>
<evidence type="ECO:0000313" key="9">
    <source>
        <dbReference type="EMBL" id="CAK8689087.1"/>
    </source>
</evidence>
<feature type="transmembrane region" description="Helical" evidence="7">
    <location>
        <begin position="383"/>
        <end position="404"/>
    </location>
</feature>
<feature type="domain" description="Ammonium transporter AmtB-like" evidence="8">
    <location>
        <begin position="16"/>
        <end position="404"/>
    </location>
</feature>
<keyword evidence="3 7" id="KW-0812">Transmembrane</keyword>
<evidence type="ECO:0000256" key="5">
    <source>
        <dbReference type="ARBA" id="ARBA00023136"/>
    </source>
</evidence>
<feature type="transmembrane region" description="Helical" evidence="7">
    <location>
        <begin position="241"/>
        <end position="259"/>
    </location>
</feature>
<evidence type="ECO:0000256" key="1">
    <source>
        <dbReference type="ARBA" id="ARBA00004141"/>
    </source>
</evidence>
<evidence type="ECO:0000256" key="6">
    <source>
        <dbReference type="SAM" id="MobiDB-lite"/>
    </source>
</evidence>
<feature type="transmembrane region" description="Helical" evidence="7">
    <location>
        <begin position="201"/>
        <end position="221"/>
    </location>
</feature>
<evidence type="ECO:0000256" key="4">
    <source>
        <dbReference type="ARBA" id="ARBA00022989"/>
    </source>
</evidence>
<dbReference type="InterPro" id="IPR024041">
    <property type="entry name" value="NH4_transpt_AmtB-like_dom"/>
</dbReference>
<keyword evidence="4 7" id="KW-1133">Transmembrane helix</keyword>
<evidence type="ECO:0000256" key="2">
    <source>
        <dbReference type="ARBA" id="ARBA00011036"/>
    </source>
</evidence>
<feature type="region of interest" description="Disordered" evidence="6">
    <location>
        <begin position="452"/>
        <end position="478"/>
    </location>
</feature>
<gene>
    <name evidence="9" type="ORF">CVLEPA_LOCUS21067</name>
</gene>
<feature type="transmembrane region" description="Helical" evidence="7">
    <location>
        <begin position="142"/>
        <end position="165"/>
    </location>
</feature>
<comment type="similarity">
    <text evidence="2">Belongs to the ammonium transporter (TC 2.A.49) family. Rh subfamily.</text>
</comment>
<keyword evidence="10" id="KW-1185">Reference proteome</keyword>
<dbReference type="InterPro" id="IPR029020">
    <property type="entry name" value="Ammonium/urea_transptr"/>
</dbReference>
<evidence type="ECO:0000313" key="10">
    <source>
        <dbReference type="Proteomes" id="UP001642483"/>
    </source>
</evidence>
<feature type="transmembrane region" description="Helical" evidence="7">
    <location>
        <begin position="7"/>
        <end position="26"/>
    </location>
</feature>
<reference evidence="9 10" key="1">
    <citation type="submission" date="2024-02" db="EMBL/GenBank/DDBJ databases">
        <authorList>
            <person name="Daric V."/>
            <person name="Darras S."/>
        </authorList>
    </citation>
    <scope>NUCLEOTIDE SEQUENCE [LARGE SCALE GENOMIC DNA]</scope>
</reference>
<dbReference type="SUPFAM" id="SSF111352">
    <property type="entry name" value="Ammonium transporter"/>
    <property type="match status" value="1"/>
</dbReference>
<comment type="caution">
    <text evidence="9">The sequence shown here is derived from an EMBL/GenBank/DDBJ whole genome shotgun (WGS) entry which is preliminary data.</text>
</comment>
<dbReference type="Gene3D" id="1.10.3430.10">
    <property type="entry name" value="Ammonium transporter AmtB like domains"/>
    <property type="match status" value="1"/>
</dbReference>